<feature type="binding site" evidence="4">
    <location>
        <position position="50"/>
    </location>
    <ligand>
        <name>FAD</name>
        <dbReference type="ChEBI" id="CHEBI:57692"/>
    </ligand>
</feature>
<dbReference type="InterPro" id="IPR016156">
    <property type="entry name" value="FAD/NAD-linked_Rdtase_dimer_sf"/>
</dbReference>
<comment type="similarity">
    <text evidence="1">Belongs to the class-I pyridine nucleotide-disulfide oxidoreductase family.</text>
</comment>
<evidence type="ECO:0000256" key="3">
    <source>
        <dbReference type="ARBA" id="ARBA00022827"/>
    </source>
</evidence>
<feature type="disulfide bond" description="Redox-active" evidence="5">
    <location>
        <begin position="41"/>
        <end position="46"/>
    </location>
</feature>
<feature type="binding site" evidence="4">
    <location>
        <begin position="171"/>
        <end position="178"/>
    </location>
    <ligand>
        <name>NAD(+)</name>
        <dbReference type="ChEBI" id="CHEBI:57540"/>
    </ligand>
</feature>
<dbReference type="Pfam" id="PF02852">
    <property type="entry name" value="Pyr_redox_dim"/>
    <property type="match status" value="1"/>
</dbReference>
<dbReference type="EMBL" id="WNJO01000002">
    <property type="protein sequence ID" value="MTV81516.1"/>
    <property type="molecule type" value="Genomic_DNA"/>
</dbReference>
<keyword evidence="3 4" id="KW-0274">FAD</keyword>
<dbReference type="InterPro" id="IPR023753">
    <property type="entry name" value="FAD/NAD-binding_dom"/>
</dbReference>
<dbReference type="Proteomes" id="UP000466388">
    <property type="component" value="Unassembled WGS sequence"/>
</dbReference>
<comment type="caution">
    <text evidence="8">The sequence shown here is derived from an EMBL/GenBank/DDBJ whole genome shotgun (WGS) entry which is preliminary data.</text>
</comment>
<feature type="binding site" evidence="4">
    <location>
        <position position="259"/>
    </location>
    <ligand>
        <name>NAD(+)</name>
        <dbReference type="ChEBI" id="CHEBI:57540"/>
    </ligand>
</feature>
<evidence type="ECO:0000256" key="2">
    <source>
        <dbReference type="ARBA" id="ARBA00022630"/>
    </source>
</evidence>
<dbReference type="InterPro" id="IPR001100">
    <property type="entry name" value="Pyr_nuc-diS_OxRdtase"/>
</dbReference>
<dbReference type="SUPFAM" id="SSF51905">
    <property type="entry name" value="FAD/NAD(P)-binding domain"/>
    <property type="match status" value="1"/>
</dbReference>
<keyword evidence="4" id="KW-0520">NAD</keyword>
<dbReference type="PRINTS" id="PR00368">
    <property type="entry name" value="FADPNR"/>
</dbReference>
<dbReference type="SUPFAM" id="SSF55424">
    <property type="entry name" value="FAD/NAD-linked reductases, dimerisation (C-terminal) domain"/>
    <property type="match status" value="1"/>
</dbReference>
<evidence type="ECO:0000256" key="4">
    <source>
        <dbReference type="PIRSR" id="PIRSR000350-3"/>
    </source>
</evidence>
<protein>
    <submittedName>
        <fullName evidence="8">NAD(P)/FAD-dependent oxidoreductase</fullName>
    </submittedName>
</protein>
<dbReference type="AlphaFoldDB" id="A0A7X2XWE0"/>
<organism evidence="8 9">
    <name type="scientific">Secundilactobacillus folii</name>
    <dbReference type="NCBI Taxonomy" id="2678357"/>
    <lineage>
        <taxon>Bacteria</taxon>
        <taxon>Bacillati</taxon>
        <taxon>Bacillota</taxon>
        <taxon>Bacilli</taxon>
        <taxon>Lactobacillales</taxon>
        <taxon>Lactobacillaceae</taxon>
        <taxon>Secundilactobacillus</taxon>
    </lineage>
</organism>
<name>A0A7X2XWE0_9LACO</name>
<dbReference type="PANTHER" id="PTHR43014">
    <property type="entry name" value="MERCURIC REDUCTASE"/>
    <property type="match status" value="1"/>
</dbReference>
<comment type="cofactor">
    <cofactor evidence="4">
        <name>FAD</name>
        <dbReference type="ChEBI" id="CHEBI:57692"/>
    </cofactor>
    <text evidence="4">Binds 1 FAD per subunit.</text>
</comment>
<proteinExistence type="inferred from homology"/>
<dbReference type="PANTHER" id="PTHR43014:SF5">
    <property type="entry name" value="GLUTATHIONE REDUCTASE (NADPH)"/>
    <property type="match status" value="1"/>
</dbReference>
<keyword evidence="2" id="KW-0285">Flavoprotein</keyword>
<keyword evidence="9" id="KW-1185">Reference proteome</keyword>
<sequence>MAYDYDTIIIGGGPGGLAAAYALNRAQKVLVVEGNLWGGTCPNFGCDPKKMLYGVIETKRQAVRYQNSGLPEAPTVDWPALMRFKHSYTDKIPTGTAAGLKAAGIAQIHGRASFVDAHTLTVAGQQVTGAQIIIATGATPTIPDIPGKDAFQTSTDFLDLPHLPKKIGFVGAGYVAIELANIAAEAGAEVHIFQHNNRLLRGFPQEYTDKLKKILTDKGITFHMNTNVTALSTSGEDQVTVSTDISAPINLNVIYAAAGRRPNLDGLNLPGIGVDTKPQGVEVDDHLRTSVPTIYAIGDAIAKNVPKLTPVSGIEGGYVAKQILGTSNEPIRYPAIPHTVFAGPELAQVGISLDAAKQQPERYRVSDQEIGQWYTYHRIQDDNARVTTIVDKTNGKLAGAIMLAVNAEELVNDFSEIITHGESADEATNWTPIYPSVSSDLSYFY</sequence>
<keyword evidence="4" id="KW-0547">Nucleotide-binding</keyword>
<dbReference type="GO" id="GO:0016491">
    <property type="term" value="F:oxidoreductase activity"/>
    <property type="evidence" value="ECO:0007669"/>
    <property type="project" value="InterPro"/>
</dbReference>
<reference evidence="8 9" key="1">
    <citation type="submission" date="2019-11" db="EMBL/GenBank/DDBJ databases">
        <title>Lactobacillus sp. nov. CRM56-3, isolated from fermented tea leaves.</title>
        <authorList>
            <person name="Phuengjayaem S."/>
            <person name="Tanasupawat S."/>
        </authorList>
    </citation>
    <scope>NUCLEOTIDE SEQUENCE [LARGE SCALE GENOMIC DNA]</scope>
    <source>
        <strain evidence="8 9">CRM56-3</strain>
    </source>
</reference>
<evidence type="ECO:0000259" key="7">
    <source>
        <dbReference type="Pfam" id="PF07992"/>
    </source>
</evidence>
<evidence type="ECO:0000313" key="8">
    <source>
        <dbReference type="EMBL" id="MTV81516.1"/>
    </source>
</evidence>
<feature type="binding site" evidence="4">
    <location>
        <position position="299"/>
    </location>
    <ligand>
        <name>FAD</name>
        <dbReference type="ChEBI" id="CHEBI:57692"/>
    </ligand>
</feature>
<evidence type="ECO:0000256" key="1">
    <source>
        <dbReference type="ARBA" id="ARBA00007532"/>
    </source>
</evidence>
<dbReference type="PIRSF" id="PIRSF000350">
    <property type="entry name" value="Mercury_reductase_MerA"/>
    <property type="match status" value="1"/>
</dbReference>
<evidence type="ECO:0000259" key="6">
    <source>
        <dbReference type="Pfam" id="PF02852"/>
    </source>
</evidence>
<dbReference type="InterPro" id="IPR004099">
    <property type="entry name" value="Pyr_nucl-diS_OxRdtase_dimer"/>
</dbReference>
<feature type="domain" description="Pyridine nucleotide-disulphide oxidoreductase dimerisation" evidence="6">
    <location>
        <begin position="336"/>
        <end position="439"/>
    </location>
</feature>
<accession>A0A7X2XWE0</accession>
<dbReference type="GO" id="GO:0000166">
    <property type="term" value="F:nucleotide binding"/>
    <property type="evidence" value="ECO:0007669"/>
    <property type="project" value="UniProtKB-KW"/>
</dbReference>
<dbReference type="Gene3D" id="3.30.390.30">
    <property type="match status" value="1"/>
</dbReference>
<feature type="domain" description="FAD/NAD(P)-binding" evidence="7">
    <location>
        <begin position="5"/>
        <end position="313"/>
    </location>
</feature>
<dbReference type="Gene3D" id="3.50.50.60">
    <property type="entry name" value="FAD/NAD(P)-binding domain"/>
    <property type="match status" value="2"/>
</dbReference>
<dbReference type="Pfam" id="PF07992">
    <property type="entry name" value="Pyr_redox_2"/>
    <property type="match status" value="1"/>
</dbReference>
<evidence type="ECO:0000256" key="5">
    <source>
        <dbReference type="PIRSR" id="PIRSR000350-4"/>
    </source>
</evidence>
<dbReference type="PRINTS" id="PR00411">
    <property type="entry name" value="PNDRDTASEI"/>
</dbReference>
<dbReference type="RefSeq" id="WP_155430798.1">
    <property type="nucleotide sequence ID" value="NZ_WNJO01000002.1"/>
</dbReference>
<evidence type="ECO:0000313" key="9">
    <source>
        <dbReference type="Proteomes" id="UP000466388"/>
    </source>
</evidence>
<dbReference type="InterPro" id="IPR036188">
    <property type="entry name" value="FAD/NAD-bd_sf"/>
</dbReference>
<gene>
    <name evidence="8" type="ORF">GM612_02455</name>
</gene>